<feature type="domain" description="RRM" evidence="4">
    <location>
        <begin position="63"/>
        <end position="140"/>
    </location>
</feature>
<dbReference type="EMBL" id="KB206169">
    <property type="protein sequence ID" value="ELP94788.1"/>
    <property type="molecule type" value="Genomic_DNA"/>
</dbReference>
<evidence type="ECO:0000256" key="3">
    <source>
        <dbReference type="SAM" id="MobiDB-lite"/>
    </source>
</evidence>
<accession>A0A0A1UE71</accession>
<dbReference type="CDD" id="cd00590">
    <property type="entry name" value="RRM_SF"/>
    <property type="match status" value="1"/>
</dbReference>
<dbReference type="InterPro" id="IPR000504">
    <property type="entry name" value="RRM_dom"/>
</dbReference>
<dbReference type="PANTHER" id="PTHR23236:SF12">
    <property type="entry name" value="EUKARYOTIC INITIATION FACTOR 4B-RELATED"/>
    <property type="match status" value="1"/>
</dbReference>
<feature type="region of interest" description="Disordered" evidence="3">
    <location>
        <begin position="171"/>
        <end position="191"/>
    </location>
</feature>
<reference evidence="5 6" key="1">
    <citation type="submission" date="2012-10" db="EMBL/GenBank/DDBJ databases">
        <authorList>
            <person name="Zafar N."/>
            <person name="Inman J."/>
            <person name="Hall N."/>
            <person name="Lorenzi H."/>
            <person name="Caler E."/>
        </authorList>
    </citation>
    <scope>NUCLEOTIDE SEQUENCE [LARGE SCALE GENOMIC DNA]</scope>
    <source>
        <strain evidence="5 6">IP1</strain>
    </source>
</reference>
<evidence type="ECO:0000313" key="6">
    <source>
        <dbReference type="Proteomes" id="UP000014680"/>
    </source>
</evidence>
<organism evidence="5 6">
    <name type="scientific">Entamoeba invadens IP1</name>
    <dbReference type="NCBI Taxonomy" id="370355"/>
    <lineage>
        <taxon>Eukaryota</taxon>
        <taxon>Amoebozoa</taxon>
        <taxon>Evosea</taxon>
        <taxon>Archamoebae</taxon>
        <taxon>Mastigamoebida</taxon>
        <taxon>Entamoebidae</taxon>
        <taxon>Entamoeba</taxon>
    </lineage>
</organism>
<dbReference type="InterPro" id="IPR012677">
    <property type="entry name" value="Nucleotide-bd_a/b_plait_sf"/>
</dbReference>
<dbReference type="GeneID" id="14893831"/>
<name>A0A0A1UE71_ENTIV</name>
<feature type="region of interest" description="Disordered" evidence="3">
    <location>
        <begin position="26"/>
        <end position="47"/>
    </location>
</feature>
<dbReference type="GO" id="GO:0008143">
    <property type="term" value="F:poly(A) binding"/>
    <property type="evidence" value="ECO:0007669"/>
    <property type="project" value="TreeGrafter"/>
</dbReference>
<dbReference type="Gene3D" id="3.30.70.330">
    <property type="match status" value="1"/>
</dbReference>
<evidence type="ECO:0000256" key="1">
    <source>
        <dbReference type="ARBA" id="ARBA00022884"/>
    </source>
</evidence>
<keyword evidence="6" id="KW-1185">Reference proteome</keyword>
<dbReference type="Proteomes" id="UP000014680">
    <property type="component" value="Unassembled WGS sequence"/>
</dbReference>
<dbReference type="OrthoDB" id="4726at2759"/>
<dbReference type="SMART" id="SM00360">
    <property type="entry name" value="RRM"/>
    <property type="match status" value="1"/>
</dbReference>
<gene>
    <name evidence="5" type="ORF">EIN_246820</name>
</gene>
<dbReference type="PANTHER" id="PTHR23236">
    <property type="entry name" value="EUKARYOTIC TRANSLATION INITIATION FACTOR 4B/4H"/>
    <property type="match status" value="1"/>
</dbReference>
<evidence type="ECO:0000313" key="5">
    <source>
        <dbReference type="EMBL" id="ELP94788.1"/>
    </source>
</evidence>
<dbReference type="InterPro" id="IPR035979">
    <property type="entry name" value="RBD_domain_sf"/>
</dbReference>
<dbReference type="PROSITE" id="PS50102">
    <property type="entry name" value="RRM"/>
    <property type="match status" value="1"/>
</dbReference>
<evidence type="ECO:0000259" key="4">
    <source>
        <dbReference type="PROSITE" id="PS50102"/>
    </source>
</evidence>
<dbReference type="Pfam" id="PF00076">
    <property type="entry name" value="RRM_1"/>
    <property type="match status" value="1"/>
</dbReference>
<proteinExistence type="predicted"/>
<keyword evidence="1 2" id="KW-0694">RNA-binding</keyword>
<evidence type="ECO:0000256" key="2">
    <source>
        <dbReference type="PROSITE-ProRule" id="PRU00176"/>
    </source>
</evidence>
<dbReference type="KEGG" id="eiv:EIN_246820"/>
<dbReference type="AlphaFoldDB" id="A0A0A1UE71"/>
<protein>
    <submittedName>
        <fullName evidence="5">RNA-binding protein SGN1, putative</fullName>
    </submittedName>
</protein>
<dbReference type="RefSeq" id="XP_004261559.1">
    <property type="nucleotide sequence ID" value="XM_004261511.1"/>
</dbReference>
<dbReference type="VEuPathDB" id="AmoebaDB:EIN_246820"/>
<dbReference type="SUPFAM" id="SSF54928">
    <property type="entry name" value="RNA-binding domain, RBD"/>
    <property type="match status" value="1"/>
</dbReference>
<sequence>MDKRLIFNNTNLSSNAVSQPIRMEEDTVGSKVPRSVMPKGSITHGGAIAAQPDIDLQKERDNRSICVRNLDYSITKEQLEQLFSTVGDVKTVTIPVDKAGKPKAYAYIELDSVESRERAVTSLTGSKLNDREITVEKKRTNKMGLAKKSNSGNAQLSKLLFTMAKTLSRGGYGGHRGGASRGGAPRGRGGR</sequence>